<sequence length="142" mass="15638">MPTERQVTAREFYAEALTDVRVLVPAGSFNAEWNKASVRARLKLPEFFGGKVTQYIKGTGGPSSDRWKIVYEDGDETVDDSDADSLPYCEAHGHAHPVGLMKSKEPRKTEVYKGLSAVQRDIASGAAIVSAQKEQTLPAKRR</sequence>
<dbReference type="AlphaFoldDB" id="A0AAE0FMP6"/>
<comment type="caution">
    <text evidence="1">The sequence shown here is derived from an EMBL/GenBank/DDBJ whole genome shotgun (WGS) entry which is preliminary data.</text>
</comment>
<keyword evidence="2" id="KW-1185">Reference proteome</keyword>
<organism evidence="1 2">
    <name type="scientific">Cymbomonas tetramitiformis</name>
    <dbReference type="NCBI Taxonomy" id="36881"/>
    <lineage>
        <taxon>Eukaryota</taxon>
        <taxon>Viridiplantae</taxon>
        <taxon>Chlorophyta</taxon>
        <taxon>Pyramimonadophyceae</taxon>
        <taxon>Pyramimonadales</taxon>
        <taxon>Pyramimonadaceae</taxon>
        <taxon>Cymbomonas</taxon>
    </lineage>
</organism>
<reference evidence="1 2" key="1">
    <citation type="journal article" date="2015" name="Genome Biol. Evol.">
        <title>Comparative Genomics of a Bacterivorous Green Alga Reveals Evolutionary Causalities and Consequences of Phago-Mixotrophic Mode of Nutrition.</title>
        <authorList>
            <person name="Burns J.A."/>
            <person name="Paasch A."/>
            <person name="Narechania A."/>
            <person name="Kim E."/>
        </authorList>
    </citation>
    <scope>NUCLEOTIDE SEQUENCE [LARGE SCALE GENOMIC DNA]</scope>
    <source>
        <strain evidence="1 2">PLY_AMNH</strain>
    </source>
</reference>
<evidence type="ECO:0000313" key="1">
    <source>
        <dbReference type="EMBL" id="KAK3262275.1"/>
    </source>
</evidence>
<protein>
    <submittedName>
        <fullName evidence="1">Uncharacterized protein</fullName>
    </submittedName>
</protein>
<feature type="non-terminal residue" evidence="1">
    <location>
        <position position="142"/>
    </location>
</feature>
<proteinExistence type="predicted"/>
<accession>A0AAE0FMP6</accession>
<name>A0AAE0FMP6_9CHLO</name>
<dbReference type="EMBL" id="LGRX02016339">
    <property type="protein sequence ID" value="KAK3262275.1"/>
    <property type="molecule type" value="Genomic_DNA"/>
</dbReference>
<dbReference type="Proteomes" id="UP001190700">
    <property type="component" value="Unassembled WGS sequence"/>
</dbReference>
<gene>
    <name evidence="1" type="ORF">CYMTET_28855</name>
</gene>
<evidence type="ECO:0000313" key="2">
    <source>
        <dbReference type="Proteomes" id="UP001190700"/>
    </source>
</evidence>